<dbReference type="Proteomes" id="UP000605846">
    <property type="component" value="Unassembled WGS sequence"/>
</dbReference>
<evidence type="ECO:0000259" key="13">
    <source>
        <dbReference type="PROSITE" id="PS50929"/>
    </source>
</evidence>
<evidence type="ECO:0000313" key="14">
    <source>
        <dbReference type="EMBL" id="KAF7727026.1"/>
    </source>
</evidence>
<feature type="region of interest" description="Disordered" evidence="10">
    <location>
        <begin position="824"/>
        <end position="850"/>
    </location>
</feature>
<dbReference type="PROSITE" id="PS50893">
    <property type="entry name" value="ABC_TRANSPORTER_2"/>
    <property type="match status" value="1"/>
</dbReference>
<dbReference type="OrthoDB" id="6500128at2759"/>
<dbReference type="SUPFAM" id="SSF52540">
    <property type="entry name" value="P-loop containing nucleoside triphosphate hydrolases"/>
    <property type="match status" value="1"/>
</dbReference>
<evidence type="ECO:0000256" key="8">
    <source>
        <dbReference type="ARBA" id="ARBA00023136"/>
    </source>
</evidence>
<dbReference type="GO" id="GO:0000329">
    <property type="term" value="C:fungal-type vacuole membrane"/>
    <property type="evidence" value="ECO:0007669"/>
    <property type="project" value="TreeGrafter"/>
</dbReference>
<feature type="transmembrane region" description="Helical" evidence="11">
    <location>
        <begin position="1004"/>
        <end position="1034"/>
    </location>
</feature>
<feature type="domain" description="ABC transmembrane type-1" evidence="13">
    <location>
        <begin position="881"/>
        <end position="1143"/>
    </location>
</feature>
<dbReference type="InterPro" id="IPR003439">
    <property type="entry name" value="ABC_transporter-like_ATP-bd"/>
</dbReference>
<dbReference type="CDD" id="cd03250">
    <property type="entry name" value="ABCC_MRP_domain1"/>
    <property type="match status" value="1"/>
</dbReference>
<dbReference type="SUPFAM" id="SSF90123">
    <property type="entry name" value="ABC transporter transmembrane region"/>
    <property type="match status" value="2"/>
</dbReference>
<dbReference type="InterPro" id="IPR027417">
    <property type="entry name" value="P-loop_NTPase"/>
</dbReference>
<feature type="transmembrane region" description="Helical" evidence="11">
    <location>
        <begin position="419"/>
        <end position="439"/>
    </location>
</feature>
<dbReference type="InterPro" id="IPR036640">
    <property type="entry name" value="ABC1_TM_sf"/>
</dbReference>
<feature type="transmembrane region" description="Helical" evidence="11">
    <location>
        <begin position="134"/>
        <end position="152"/>
    </location>
</feature>
<feature type="domain" description="ABC transporter" evidence="12">
    <location>
        <begin position="571"/>
        <end position="823"/>
    </location>
</feature>
<keyword evidence="5" id="KW-0547">Nucleotide-binding</keyword>
<evidence type="ECO:0000256" key="1">
    <source>
        <dbReference type="ARBA" id="ARBA00004141"/>
    </source>
</evidence>
<comment type="subcellular location">
    <subcellularLocation>
        <location evidence="1">Membrane</location>
        <topology evidence="1">Multi-pass membrane protein</topology>
    </subcellularLocation>
</comment>
<evidence type="ECO:0000256" key="10">
    <source>
        <dbReference type="SAM" id="MobiDB-lite"/>
    </source>
</evidence>
<sequence length="1212" mass="135920">MDSLGIWGYSWQLSTGLTVAAGCGFILTLYHRATQRFGSSSATGIVPDTQRDYSIPFDDKVQRFRILLETCIVLLIASGDVYTVFHKAFSQESVALDDILTVLFVWLSWFYAFGLALIYRWYKSPNEYVWKITIYLFGFYCVALCEAIYSGLRYVDFANMSLSSGIPMALTALLNLDLVYTTATVQRGPPFLCDGKSVIGVNVASIFSRLSFTWITPLVNAINLDSHTWLPNLPATFRASNLLIILDNYRSKSLLVRLFMADRTGVIIQVILALTTASLFYGPAFFVNLFLRFMQSIEDDPASAPLDRGLLLVCGLGVAMVVVELFLNQLLYYVSSYQARVKALLDIEIYRKTLRRLDTAKKEEDKDKASAGTVMNLISTDANLISDFISSWFFLAATPIEITAGVYLLYQLLGKSCLLGFFVMLAALPVNHFVFKIYTNTQTKLMTARDKRVALMNEALQGIRQIKFFAWESRWQQRIMEARKTELRLSFWSFTKLEEKTLTPAIAFTTIAIFSELQFVLMGLPETLVKLVQALTSIRRIETYLQDEEEVDLSSPAHPDYKGTIDLNIDIAFRDAVVTWPKSSSSSGEETPTGFALENLNVVFPSNAMSLICGATGSGKTLMVLGLLGEAVVVKGDVSFPKRMVTETAAIIPPEHWIQNGTTAYVAQTAWLQNASIRDNILFGLPYSEERYKETLFACALNKDLSIFEDGDMTEIGERGVTLSGGQKARVALARAVYSRAQTVLMDDVLSAVDAHTAKHLYQHCLTGNLMKNRTRILVTHHVNLCIPGADLLVHIHQGRVVAAGSPTELRQSGKLASILLESEEETENERKEMEPIDETTATNDKAPKVLVEEEERETGSVKSKYYLTYLKMVGGVPYWVLIALVVLVSRGLDIFVTWWLKEWTRASVDPNDRELVNFYLGIYVFATSMNIAIGQLRFVGIFIGGLRASKNLYGELMERVFRAPFRWFHVTPLGRTLNRFSKDFESIDSSIPPNMMQFTMQTLLLLASIVTVGFVLPIFALPMLIVTFINYLVGRKFAGASRELKRTDSVTRSPIFTHFSEALAGISTIRAFGATSRFMKDLLRSVDTNTKPYYYVSILNLWVGIRFSLMGACVCFVTSIIILLNLDSIDASTAGFCLSFILVYTHQMFGNIQQYTKLEMSFNAVERVVEYMNIDQEAPAITNLRPPTGWPSEGRIEVKDLEVRYAPDLPA</sequence>
<dbReference type="EMBL" id="JABAYA010000067">
    <property type="protein sequence ID" value="KAF7727026.1"/>
    <property type="molecule type" value="Genomic_DNA"/>
</dbReference>
<feature type="transmembrane region" description="Helical" evidence="11">
    <location>
        <begin position="6"/>
        <end position="30"/>
    </location>
</feature>
<feature type="transmembrane region" description="Helical" evidence="11">
    <location>
        <begin position="1133"/>
        <end position="1153"/>
    </location>
</feature>
<name>A0A8H7EQI0_9FUNG</name>
<dbReference type="Gene3D" id="1.20.1560.10">
    <property type="entry name" value="ABC transporter type 1, transmembrane domain"/>
    <property type="match status" value="2"/>
</dbReference>
<reference evidence="14" key="1">
    <citation type="submission" date="2020-01" db="EMBL/GenBank/DDBJ databases">
        <title>Genome Sequencing of Three Apophysomyces-Like Fungal Strains Confirms a Novel Fungal Genus in the Mucoromycota with divergent Burkholderia-like Endosymbiotic Bacteria.</title>
        <authorList>
            <person name="Stajich J.E."/>
            <person name="Macias A.M."/>
            <person name="Carter-House D."/>
            <person name="Lovett B."/>
            <person name="Kasson L.R."/>
            <person name="Berry K."/>
            <person name="Grigoriev I."/>
            <person name="Chang Y."/>
            <person name="Spatafora J."/>
            <person name="Kasson M.T."/>
        </authorList>
    </citation>
    <scope>NUCLEOTIDE SEQUENCE</scope>
    <source>
        <strain evidence="14">NRRL A-21654</strain>
    </source>
</reference>
<dbReference type="Pfam" id="PF00664">
    <property type="entry name" value="ABC_membrane"/>
    <property type="match status" value="2"/>
</dbReference>
<dbReference type="Gene3D" id="3.40.50.300">
    <property type="entry name" value="P-loop containing nucleotide triphosphate hydrolases"/>
    <property type="match status" value="1"/>
</dbReference>
<keyword evidence="6" id="KW-0067">ATP-binding</keyword>
<evidence type="ECO:0000256" key="5">
    <source>
        <dbReference type="ARBA" id="ARBA00022741"/>
    </source>
</evidence>
<dbReference type="CDD" id="cd18604">
    <property type="entry name" value="ABC_6TM_VMR1_D2_like"/>
    <property type="match status" value="1"/>
</dbReference>
<feature type="transmembrane region" description="Helical" evidence="11">
    <location>
        <begin position="392"/>
        <end position="413"/>
    </location>
</feature>
<feature type="non-terminal residue" evidence="14">
    <location>
        <position position="1212"/>
    </location>
</feature>
<dbReference type="GO" id="GO:0005524">
    <property type="term" value="F:ATP binding"/>
    <property type="evidence" value="ECO:0007669"/>
    <property type="project" value="UniProtKB-KW"/>
</dbReference>
<keyword evidence="4" id="KW-0677">Repeat</keyword>
<evidence type="ECO:0000256" key="2">
    <source>
        <dbReference type="ARBA" id="ARBA00022448"/>
    </source>
</evidence>
<dbReference type="Pfam" id="PF00005">
    <property type="entry name" value="ABC_tran"/>
    <property type="match status" value="1"/>
</dbReference>
<proteinExistence type="predicted"/>
<dbReference type="PROSITE" id="PS00211">
    <property type="entry name" value="ABC_TRANSPORTER_1"/>
    <property type="match status" value="1"/>
</dbReference>
<evidence type="ECO:0000256" key="3">
    <source>
        <dbReference type="ARBA" id="ARBA00022692"/>
    </source>
</evidence>
<dbReference type="GO" id="GO:0016887">
    <property type="term" value="F:ATP hydrolysis activity"/>
    <property type="evidence" value="ECO:0007669"/>
    <property type="project" value="InterPro"/>
</dbReference>
<evidence type="ECO:0000256" key="4">
    <source>
        <dbReference type="ARBA" id="ARBA00022737"/>
    </source>
</evidence>
<keyword evidence="15" id="KW-1185">Reference proteome</keyword>
<dbReference type="PROSITE" id="PS50929">
    <property type="entry name" value="ABC_TM1F"/>
    <property type="match status" value="2"/>
</dbReference>
<evidence type="ECO:0000256" key="11">
    <source>
        <dbReference type="SAM" id="Phobius"/>
    </source>
</evidence>
<comment type="caution">
    <text evidence="14">The sequence shown here is derived from an EMBL/GenBank/DDBJ whole genome shotgun (WGS) entry which is preliminary data.</text>
</comment>
<dbReference type="PANTHER" id="PTHR24223:SF353">
    <property type="entry name" value="ABC TRANSPORTER ATP-BINDING PROTEIN_PERMEASE VMR1-RELATED"/>
    <property type="match status" value="1"/>
</dbReference>
<dbReference type="FunFam" id="3.40.50.300:FF:000825">
    <property type="entry name" value="ABC bile acid transporter"/>
    <property type="match status" value="1"/>
</dbReference>
<accession>A0A8H7EQI0</accession>
<evidence type="ECO:0000313" key="15">
    <source>
        <dbReference type="Proteomes" id="UP000605846"/>
    </source>
</evidence>
<evidence type="ECO:0000256" key="9">
    <source>
        <dbReference type="ARBA" id="ARBA00023180"/>
    </source>
</evidence>
<feature type="transmembrane region" description="Helical" evidence="11">
    <location>
        <begin position="66"/>
        <end position="85"/>
    </location>
</feature>
<keyword evidence="3 11" id="KW-0812">Transmembrane</keyword>
<evidence type="ECO:0000256" key="6">
    <source>
        <dbReference type="ARBA" id="ARBA00022840"/>
    </source>
</evidence>
<dbReference type="InterPro" id="IPR011527">
    <property type="entry name" value="ABC1_TM_dom"/>
</dbReference>
<dbReference type="SMART" id="SM00382">
    <property type="entry name" value="AAA"/>
    <property type="match status" value="1"/>
</dbReference>
<keyword evidence="9" id="KW-0325">Glycoprotein</keyword>
<keyword evidence="2" id="KW-0813">Transport</keyword>
<dbReference type="InterPro" id="IPR050173">
    <property type="entry name" value="ABC_transporter_C-like"/>
</dbReference>
<dbReference type="InterPro" id="IPR017871">
    <property type="entry name" value="ABC_transporter-like_CS"/>
</dbReference>
<dbReference type="FunFam" id="1.20.1560.10:FF:000013">
    <property type="entry name" value="ABC transporter C family member 2"/>
    <property type="match status" value="1"/>
</dbReference>
<feature type="transmembrane region" description="Helical" evidence="11">
    <location>
        <begin position="266"/>
        <end position="290"/>
    </location>
</feature>
<evidence type="ECO:0000256" key="7">
    <source>
        <dbReference type="ARBA" id="ARBA00022989"/>
    </source>
</evidence>
<evidence type="ECO:0000259" key="12">
    <source>
        <dbReference type="PROSITE" id="PS50893"/>
    </source>
</evidence>
<feature type="transmembrane region" description="Helical" evidence="11">
    <location>
        <begin position="310"/>
        <end position="334"/>
    </location>
</feature>
<dbReference type="GO" id="GO:0140359">
    <property type="term" value="F:ABC-type transporter activity"/>
    <property type="evidence" value="ECO:0007669"/>
    <property type="project" value="InterPro"/>
</dbReference>
<feature type="domain" description="ABC transmembrane type-1" evidence="13">
    <location>
        <begin position="265"/>
        <end position="491"/>
    </location>
</feature>
<dbReference type="CDD" id="cd18596">
    <property type="entry name" value="ABC_6TM_VMR1_D1_like"/>
    <property type="match status" value="1"/>
</dbReference>
<protein>
    <submittedName>
        <fullName evidence="14">Uncharacterized protein</fullName>
    </submittedName>
</protein>
<keyword evidence="7 11" id="KW-1133">Transmembrane helix</keyword>
<dbReference type="PANTHER" id="PTHR24223">
    <property type="entry name" value="ATP-BINDING CASSETTE SUB-FAMILY C"/>
    <property type="match status" value="1"/>
</dbReference>
<feature type="transmembrane region" description="Helical" evidence="11">
    <location>
        <begin position="1094"/>
        <end position="1127"/>
    </location>
</feature>
<feature type="transmembrane region" description="Helical" evidence="11">
    <location>
        <begin position="921"/>
        <end position="944"/>
    </location>
</feature>
<dbReference type="InterPro" id="IPR003593">
    <property type="entry name" value="AAA+_ATPase"/>
</dbReference>
<gene>
    <name evidence="14" type="ORF">EC973_008140</name>
</gene>
<dbReference type="AlphaFoldDB" id="A0A8H7EQI0"/>
<organism evidence="14 15">
    <name type="scientific">Apophysomyces ossiformis</name>
    <dbReference type="NCBI Taxonomy" id="679940"/>
    <lineage>
        <taxon>Eukaryota</taxon>
        <taxon>Fungi</taxon>
        <taxon>Fungi incertae sedis</taxon>
        <taxon>Mucoromycota</taxon>
        <taxon>Mucoromycotina</taxon>
        <taxon>Mucoromycetes</taxon>
        <taxon>Mucorales</taxon>
        <taxon>Mucorineae</taxon>
        <taxon>Mucoraceae</taxon>
        <taxon>Apophysomyces</taxon>
    </lineage>
</organism>
<feature type="transmembrane region" description="Helical" evidence="11">
    <location>
        <begin position="100"/>
        <end position="122"/>
    </location>
</feature>
<keyword evidence="8 11" id="KW-0472">Membrane</keyword>